<dbReference type="GO" id="GO:0015031">
    <property type="term" value="P:protein transport"/>
    <property type="evidence" value="ECO:0007669"/>
    <property type="project" value="UniProtKB-KW"/>
</dbReference>
<dbReference type="GO" id="GO:0055085">
    <property type="term" value="P:transmembrane transport"/>
    <property type="evidence" value="ECO:0007669"/>
    <property type="project" value="InterPro"/>
</dbReference>
<dbReference type="InterPro" id="IPR003538">
    <property type="entry name" value="TonB"/>
</dbReference>
<dbReference type="GO" id="GO:0005886">
    <property type="term" value="C:plasma membrane"/>
    <property type="evidence" value="ECO:0007669"/>
    <property type="project" value="UniProtKB-SubCell"/>
</dbReference>
<evidence type="ECO:0000256" key="5">
    <source>
        <dbReference type="ARBA" id="ARBA00022519"/>
    </source>
</evidence>
<reference evidence="12 13" key="1">
    <citation type="journal article" date="2019" name="Nat. Microbiol.">
        <title>Mediterranean grassland soil C-N compound turnover is dependent on rainfall and depth, and is mediated by genomically divergent microorganisms.</title>
        <authorList>
            <person name="Diamond S."/>
            <person name="Andeer P.F."/>
            <person name="Li Z."/>
            <person name="Crits-Christoph A."/>
            <person name="Burstein D."/>
            <person name="Anantharaman K."/>
            <person name="Lane K.R."/>
            <person name="Thomas B.C."/>
            <person name="Pan C."/>
            <person name="Northen T.R."/>
            <person name="Banfield J.F."/>
        </authorList>
    </citation>
    <scope>NUCLEOTIDE SEQUENCE [LARGE SCALE GENOMIC DNA]</scope>
    <source>
        <strain evidence="12">WS_11</strain>
    </source>
</reference>
<dbReference type="PRINTS" id="PR01374">
    <property type="entry name" value="TONBPROTEIN"/>
</dbReference>
<dbReference type="AlphaFoldDB" id="A0A538UAY3"/>
<evidence type="ECO:0000256" key="3">
    <source>
        <dbReference type="ARBA" id="ARBA00022448"/>
    </source>
</evidence>
<keyword evidence="9" id="KW-0472">Membrane</keyword>
<evidence type="ECO:0000256" key="4">
    <source>
        <dbReference type="ARBA" id="ARBA00022475"/>
    </source>
</evidence>
<feature type="region of interest" description="Disordered" evidence="10">
    <location>
        <begin position="106"/>
        <end position="125"/>
    </location>
</feature>
<protein>
    <submittedName>
        <fullName evidence="12">Energy transducer TonB</fullName>
    </submittedName>
</protein>
<gene>
    <name evidence="12" type="ORF">E6K81_05875</name>
</gene>
<comment type="similarity">
    <text evidence="2">Belongs to the TonB family.</text>
</comment>
<feature type="domain" description="TonB C-terminal" evidence="11">
    <location>
        <begin position="149"/>
        <end position="239"/>
    </location>
</feature>
<organism evidence="12 13">
    <name type="scientific">Eiseniibacteriota bacterium</name>
    <dbReference type="NCBI Taxonomy" id="2212470"/>
    <lineage>
        <taxon>Bacteria</taxon>
        <taxon>Candidatus Eiseniibacteriota</taxon>
    </lineage>
</organism>
<evidence type="ECO:0000256" key="9">
    <source>
        <dbReference type="ARBA" id="ARBA00023136"/>
    </source>
</evidence>
<dbReference type="InterPro" id="IPR006260">
    <property type="entry name" value="TonB/TolA_C"/>
</dbReference>
<evidence type="ECO:0000256" key="2">
    <source>
        <dbReference type="ARBA" id="ARBA00006555"/>
    </source>
</evidence>
<name>A0A538UAY3_UNCEI</name>
<evidence type="ECO:0000313" key="13">
    <source>
        <dbReference type="Proteomes" id="UP000319771"/>
    </source>
</evidence>
<keyword evidence="8" id="KW-1133">Transmembrane helix</keyword>
<dbReference type="NCBIfam" id="TIGR01352">
    <property type="entry name" value="tonB_Cterm"/>
    <property type="match status" value="1"/>
</dbReference>
<evidence type="ECO:0000256" key="1">
    <source>
        <dbReference type="ARBA" id="ARBA00004383"/>
    </source>
</evidence>
<accession>A0A538UAY3</accession>
<sequence>MRRTTPLYQFMPYGAPELMEAGRPQMSRALLLSSAAALVVYALSTQLAPLLERKIEPVTSTVIDVTTISPPPPLVNVAPPAPAVAVPRHAPAIGVPVPVPEAAAPPAAPPIAGLSDGHETGPPSTAVPNDVTTTTPAAEVLPPFGTHVYVERLPEPIKVVKPDYPDMARQAGLEGLVMVHVLIGTDGRVKDVRVDAKLHVPMLDEAAREAARQWVFVPGMADQRPVACWETIPFRFRLH</sequence>
<dbReference type="GO" id="GO:0031992">
    <property type="term" value="F:energy transducer activity"/>
    <property type="evidence" value="ECO:0007669"/>
    <property type="project" value="InterPro"/>
</dbReference>
<dbReference type="SUPFAM" id="SSF74653">
    <property type="entry name" value="TolA/TonB C-terminal domain"/>
    <property type="match status" value="1"/>
</dbReference>
<evidence type="ECO:0000259" key="11">
    <source>
        <dbReference type="PROSITE" id="PS52015"/>
    </source>
</evidence>
<keyword evidence="4" id="KW-1003">Cell membrane</keyword>
<dbReference type="EMBL" id="VBPB01000085">
    <property type="protein sequence ID" value="TMQ73007.1"/>
    <property type="molecule type" value="Genomic_DNA"/>
</dbReference>
<keyword evidence="6" id="KW-0812">Transmembrane</keyword>
<evidence type="ECO:0000256" key="6">
    <source>
        <dbReference type="ARBA" id="ARBA00022692"/>
    </source>
</evidence>
<proteinExistence type="inferred from homology"/>
<evidence type="ECO:0000256" key="8">
    <source>
        <dbReference type="ARBA" id="ARBA00022989"/>
    </source>
</evidence>
<dbReference type="PANTHER" id="PTHR33446">
    <property type="entry name" value="PROTEIN TONB-RELATED"/>
    <property type="match status" value="1"/>
</dbReference>
<evidence type="ECO:0000313" key="12">
    <source>
        <dbReference type="EMBL" id="TMQ73007.1"/>
    </source>
</evidence>
<dbReference type="Pfam" id="PF03544">
    <property type="entry name" value="TonB_C"/>
    <property type="match status" value="1"/>
</dbReference>
<evidence type="ECO:0000256" key="10">
    <source>
        <dbReference type="SAM" id="MobiDB-lite"/>
    </source>
</evidence>
<dbReference type="GO" id="GO:0030288">
    <property type="term" value="C:outer membrane-bounded periplasmic space"/>
    <property type="evidence" value="ECO:0007669"/>
    <property type="project" value="InterPro"/>
</dbReference>
<dbReference type="GO" id="GO:0015891">
    <property type="term" value="P:siderophore transport"/>
    <property type="evidence" value="ECO:0007669"/>
    <property type="project" value="InterPro"/>
</dbReference>
<dbReference type="InterPro" id="IPR037682">
    <property type="entry name" value="TonB_C"/>
</dbReference>
<dbReference type="InterPro" id="IPR051045">
    <property type="entry name" value="TonB-dependent_transducer"/>
</dbReference>
<dbReference type="Gene3D" id="3.30.1150.10">
    <property type="match status" value="1"/>
</dbReference>
<dbReference type="PROSITE" id="PS52015">
    <property type="entry name" value="TONB_CTD"/>
    <property type="match status" value="1"/>
</dbReference>
<keyword evidence="5" id="KW-0997">Cell inner membrane</keyword>
<evidence type="ECO:0000256" key="7">
    <source>
        <dbReference type="ARBA" id="ARBA00022927"/>
    </source>
</evidence>
<comment type="caution">
    <text evidence="12">The sequence shown here is derived from an EMBL/GenBank/DDBJ whole genome shotgun (WGS) entry which is preliminary data.</text>
</comment>
<dbReference type="Proteomes" id="UP000319771">
    <property type="component" value="Unassembled WGS sequence"/>
</dbReference>
<keyword evidence="7" id="KW-0653">Protein transport</keyword>
<keyword evidence="3" id="KW-0813">Transport</keyword>
<comment type="subcellular location">
    <subcellularLocation>
        <location evidence="1">Cell inner membrane</location>
        <topology evidence="1">Single-pass membrane protein</topology>
        <orientation evidence="1">Periplasmic side</orientation>
    </subcellularLocation>
</comment>